<protein>
    <submittedName>
        <fullName evidence="1">Uncharacterized protein</fullName>
    </submittedName>
</protein>
<reference evidence="1 2" key="1">
    <citation type="journal article" date="2021" name="BMC Genomics">
        <title>Datura genome reveals duplications of psychoactive alkaloid biosynthetic genes and high mutation rate following tissue culture.</title>
        <authorList>
            <person name="Rajewski A."/>
            <person name="Carter-House D."/>
            <person name="Stajich J."/>
            <person name="Litt A."/>
        </authorList>
    </citation>
    <scope>NUCLEOTIDE SEQUENCE [LARGE SCALE GENOMIC DNA]</scope>
    <source>
        <strain evidence="1">AR-01</strain>
    </source>
</reference>
<name>A0ABS8TBN3_DATST</name>
<dbReference type="EMBL" id="JACEIK010001379">
    <property type="protein sequence ID" value="MCD7468854.1"/>
    <property type="molecule type" value="Genomic_DNA"/>
</dbReference>
<gene>
    <name evidence="1" type="ORF">HAX54_007369</name>
</gene>
<accession>A0ABS8TBN3</accession>
<keyword evidence="2" id="KW-1185">Reference proteome</keyword>
<dbReference type="Proteomes" id="UP000823775">
    <property type="component" value="Unassembled WGS sequence"/>
</dbReference>
<evidence type="ECO:0000313" key="2">
    <source>
        <dbReference type="Proteomes" id="UP000823775"/>
    </source>
</evidence>
<comment type="caution">
    <text evidence="1">The sequence shown here is derived from an EMBL/GenBank/DDBJ whole genome shotgun (WGS) entry which is preliminary data.</text>
</comment>
<sequence>MEVGNDGRTETTTVVGWRNVGGDLGTGWWEGMVHPIPAVTFRKLENWVLEVQLKGWIVCQKDGRSIDDLIKAWQNGISKVWSEVRAVIPKNGPSLKGRQVKGQ</sequence>
<evidence type="ECO:0000313" key="1">
    <source>
        <dbReference type="EMBL" id="MCD7468854.1"/>
    </source>
</evidence>
<organism evidence="1 2">
    <name type="scientific">Datura stramonium</name>
    <name type="common">Jimsonweed</name>
    <name type="synonym">Common thornapple</name>
    <dbReference type="NCBI Taxonomy" id="4076"/>
    <lineage>
        <taxon>Eukaryota</taxon>
        <taxon>Viridiplantae</taxon>
        <taxon>Streptophyta</taxon>
        <taxon>Embryophyta</taxon>
        <taxon>Tracheophyta</taxon>
        <taxon>Spermatophyta</taxon>
        <taxon>Magnoliopsida</taxon>
        <taxon>eudicotyledons</taxon>
        <taxon>Gunneridae</taxon>
        <taxon>Pentapetalae</taxon>
        <taxon>asterids</taxon>
        <taxon>lamiids</taxon>
        <taxon>Solanales</taxon>
        <taxon>Solanaceae</taxon>
        <taxon>Solanoideae</taxon>
        <taxon>Datureae</taxon>
        <taxon>Datura</taxon>
    </lineage>
</organism>
<proteinExistence type="predicted"/>